<evidence type="ECO:0000313" key="2">
    <source>
        <dbReference type="Proteomes" id="UP001595912"/>
    </source>
</evidence>
<dbReference type="Proteomes" id="UP001595912">
    <property type="component" value="Unassembled WGS sequence"/>
</dbReference>
<name>A0ABV9WD98_9ACTN</name>
<sequence>MWVVDHDPTTIRVDTADTMLTAFDGTVFDLAATADITAQFATPSAGRFPQARLVTLVARGTRWVIAARLGCSGPSEQHLADQLLDALLPGTLNLADRNFFSMAQWVAGCDQSNAQRWTLP</sequence>
<evidence type="ECO:0000313" key="1">
    <source>
        <dbReference type="EMBL" id="MFC5006403.1"/>
    </source>
</evidence>
<evidence type="ECO:0008006" key="3">
    <source>
        <dbReference type="Google" id="ProtNLM"/>
    </source>
</evidence>
<dbReference type="EMBL" id="JBHSIU010000102">
    <property type="protein sequence ID" value="MFC5006403.1"/>
    <property type="molecule type" value="Genomic_DNA"/>
</dbReference>
<reference evidence="2" key="1">
    <citation type="journal article" date="2019" name="Int. J. Syst. Evol. Microbiol.">
        <title>The Global Catalogue of Microorganisms (GCM) 10K type strain sequencing project: providing services to taxonomists for standard genome sequencing and annotation.</title>
        <authorList>
            <consortium name="The Broad Institute Genomics Platform"/>
            <consortium name="The Broad Institute Genome Sequencing Center for Infectious Disease"/>
            <person name="Wu L."/>
            <person name="Ma J."/>
        </authorList>
    </citation>
    <scope>NUCLEOTIDE SEQUENCE [LARGE SCALE GENOMIC DNA]</scope>
    <source>
        <strain evidence="2">CGMCC 4.7152</strain>
    </source>
</reference>
<gene>
    <name evidence="1" type="ORF">ACFPIJ_52365</name>
</gene>
<keyword evidence="2" id="KW-1185">Reference proteome</keyword>
<protein>
    <recommendedName>
        <fullName evidence="3">Transposase</fullName>
    </recommendedName>
</protein>
<dbReference type="RefSeq" id="WP_380127030.1">
    <property type="nucleotide sequence ID" value="NZ_JBHSIU010000102.1"/>
</dbReference>
<proteinExistence type="predicted"/>
<organism evidence="1 2">
    <name type="scientific">Dactylosporangium cerinum</name>
    <dbReference type="NCBI Taxonomy" id="1434730"/>
    <lineage>
        <taxon>Bacteria</taxon>
        <taxon>Bacillati</taxon>
        <taxon>Actinomycetota</taxon>
        <taxon>Actinomycetes</taxon>
        <taxon>Micromonosporales</taxon>
        <taxon>Micromonosporaceae</taxon>
        <taxon>Dactylosporangium</taxon>
    </lineage>
</organism>
<accession>A0ABV9WD98</accession>
<comment type="caution">
    <text evidence="1">The sequence shown here is derived from an EMBL/GenBank/DDBJ whole genome shotgun (WGS) entry which is preliminary data.</text>
</comment>